<dbReference type="Pfam" id="PF04750">
    <property type="entry name" value="Far-17a_AIG1"/>
    <property type="match status" value="1"/>
</dbReference>
<evidence type="ECO:0000256" key="1">
    <source>
        <dbReference type="ARBA" id="ARBA00004127"/>
    </source>
</evidence>
<feature type="transmembrane region" description="Helical" evidence="5">
    <location>
        <begin position="47"/>
        <end position="66"/>
    </location>
</feature>
<protein>
    <submittedName>
        <fullName evidence="6">CHM1 protein</fullName>
    </submittedName>
</protein>
<dbReference type="EMBL" id="CDQK01000003">
    <property type="protein sequence ID" value="CEP22603.1"/>
    <property type="molecule type" value="Genomic_DNA"/>
</dbReference>
<evidence type="ECO:0000256" key="5">
    <source>
        <dbReference type="SAM" id="Phobius"/>
    </source>
</evidence>
<evidence type="ECO:0000256" key="2">
    <source>
        <dbReference type="ARBA" id="ARBA00022692"/>
    </source>
</evidence>
<dbReference type="GO" id="GO:0016020">
    <property type="term" value="C:membrane"/>
    <property type="evidence" value="ECO:0007669"/>
    <property type="project" value="InterPro"/>
</dbReference>
<feature type="transmembrane region" description="Helical" evidence="5">
    <location>
        <begin position="119"/>
        <end position="143"/>
    </location>
</feature>
<proteinExistence type="predicted"/>
<dbReference type="PANTHER" id="PTHR10989">
    <property type="entry name" value="ANDROGEN-INDUCED PROTEIN 1-RELATED"/>
    <property type="match status" value="1"/>
</dbReference>
<comment type="subcellular location">
    <subcellularLocation>
        <location evidence="1">Endomembrane system</location>
        <topology evidence="1">Multi-pass membrane protein</topology>
    </subcellularLocation>
</comment>
<name>A0A0H5C3U6_CYBJN</name>
<evidence type="ECO:0000313" key="7">
    <source>
        <dbReference type="Proteomes" id="UP000038830"/>
    </source>
</evidence>
<dbReference type="AlphaFoldDB" id="A0A0H5C3U6"/>
<feature type="transmembrane region" description="Helical" evidence="5">
    <location>
        <begin position="155"/>
        <end position="171"/>
    </location>
</feature>
<dbReference type="GO" id="GO:0012505">
    <property type="term" value="C:endomembrane system"/>
    <property type="evidence" value="ECO:0007669"/>
    <property type="project" value="UniProtKB-SubCell"/>
</dbReference>
<evidence type="ECO:0000256" key="3">
    <source>
        <dbReference type="ARBA" id="ARBA00022989"/>
    </source>
</evidence>
<feature type="transmembrane region" description="Helical" evidence="5">
    <location>
        <begin position="191"/>
        <end position="210"/>
    </location>
</feature>
<dbReference type="InterPro" id="IPR006838">
    <property type="entry name" value="ADTRP_AIG1"/>
</dbReference>
<organism evidence="6 7">
    <name type="scientific">Cyberlindnera jadinii (strain ATCC 18201 / CBS 1600 / BCRC 20928 / JCM 3617 / NBRC 0987 / NRRL Y-1542)</name>
    <name type="common">Torula yeast</name>
    <name type="synonym">Candida utilis</name>
    <dbReference type="NCBI Taxonomy" id="983966"/>
    <lineage>
        <taxon>Eukaryota</taxon>
        <taxon>Fungi</taxon>
        <taxon>Dikarya</taxon>
        <taxon>Ascomycota</taxon>
        <taxon>Saccharomycotina</taxon>
        <taxon>Saccharomycetes</taxon>
        <taxon>Phaffomycetales</taxon>
        <taxon>Phaffomycetaceae</taxon>
        <taxon>Cyberlindnera</taxon>
    </lineage>
</organism>
<keyword evidence="4 5" id="KW-0472">Membrane</keyword>
<accession>A0A0H5C3U6</accession>
<evidence type="ECO:0000256" key="4">
    <source>
        <dbReference type="ARBA" id="ARBA00023136"/>
    </source>
</evidence>
<evidence type="ECO:0000313" key="6">
    <source>
        <dbReference type="EMBL" id="CEP22603.1"/>
    </source>
</evidence>
<dbReference type="PANTHER" id="PTHR10989:SF16">
    <property type="entry name" value="AT02829P-RELATED"/>
    <property type="match status" value="1"/>
</dbReference>
<keyword evidence="2 5" id="KW-0812">Transmembrane</keyword>
<reference evidence="7" key="1">
    <citation type="journal article" date="2015" name="J. Biotechnol.">
        <title>The structure of the Cyberlindnera jadinii genome and its relation to Candida utilis analyzed by the occurrence of single nucleotide polymorphisms.</title>
        <authorList>
            <person name="Rupp O."/>
            <person name="Brinkrolf K."/>
            <person name="Buerth C."/>
            <person name="Kunigo M."/>
            <person name="Schneider J."/>
            <person name="Jaenicke S."/>
            <person name="Goesmann A."/>
            <person name="Puehler A."/>
            <person name="Jaeger K.-E."/>
            <person name="Ernst J.F."/>
        </authorList>
    </citation>
    <scope>NUCLEOTIDE SEQUENCE [LARGE SCALE GENOMIC DNA]</scope>
    <source>
        <strain evidence="7">ATCC 18201 / CBS 1600 / BCRC 20928 / JCM 3617 / NBRC 0987 / NRRL Y-1542</strain>
    </source>
</reference>
<dbReference type="Proteomes" id="UP000038830">
    <property type="component" value="Unassembled WGS sequence"/>
</dbReference>
<keyword evidence="3 5" id="KW-1133">Transmembrane helix</keyword>
<feature type="transmembrane region" description="Helical" evidence="5">
    <location>
        <begin position="78"/>
        <end position="99"/>
    </location>
</feature>
<feature type="transmembrane region" description="Helical" evidence="5">
    <location>
        <begin position="7"/>
        <end position="27"/>
    </location>
</feature>
<sequence>MAAPYKLPTSTFFTVNTLGLALALWGLKTELNNPLPPQLQEAGHYQFLTDLALIVTVLSIVSNYLIMIPEIGEDFFTVQLTAILNATALVFESLISSIYWTLRAVDPTLLFPDNEEERIILSTALDLTIHLFPVLFLSSEFFLNRSTRFPLKYQTVIAAISFFLIVYWVILESVVKDPYPYPYEFLNVDPITRAFVFVFIASLGFTYYLAFEFFHSVIETAPADGKKKDE</sequence>
<gene>
    <name evidence="6" type="primary">CHM1</name>
    <name evidence="6" type="ORF">BN1211_2989</name>
</gene>